<organism evidence="11 12">
    <name type="scientific">Rhodococcus jostii</name>
    <dbReference type="NCBI Taxonomy" id="132919"/>
    <lineage>
        <taxon>Bacteria</taxon>
        <taxon>Bacillati</taxon>
        <taxon>Actinomycetota</taxon>
        <taxon>Actinomycetes</taxon>
        <taxon>Mycobacteriales</taxon>
        <taxon>Nocardiaceae</taxon>
        <taxon>Rhodococcus</taxon>
    </lineage>
</organism>
<proteinExistence type="inferred from homology"/>
<dbReference type="Pfam" id="PF01431">
    <property type="entry name" value="Peptidase_M13"/>
    <property type="match status" value="1"/>
</dbReference>
<evidence type="ECO:0000259" key="10">
    <source>
        <dbReference type="Pfam" id="PF05649"/>
    </source>
</evidence>
<dbReference type="Gene3D" id="1.10.1380.10">
    <property type="entry name" value="Neutral endopeptidase , domain2"/>
    <property type="match status" value="1"/>
</dbReference>
<dbReference type="GO" id="GO:0046872">
    <property type="term" value="F:metal ion binding"/>
    <property type="evidence" value="ECO:0007669"/>
    <property type="project" value="UniProtKB-KW"/>
</dbReference>
<evidence type="ECO:0000259" key="9">
    <source>
        <dbReference type="Pfam" id="PF01431"/>
    </source>
</evidence>
<feature type="domain" description="Peptidase M13 N-terminal" evidence="10">
    <location>
        <begin position="47"/>
        <end position="421"/>
    </location>
</feature>
<evidence type="ECO:0000256" key="6">
    <source>
        <dbReference type="ARBA" id="ARBA00022833"/>
    </source>
</evidence>
<dbReference type="Pfam" id="PF05649">
    <property type="entry name" value="Peptidase_M13_N"/>
    <property type="match status" value="1"/>
</dbReference>
<dbReference type="OrthoDB" id="9775677at2"/>
<dbReference type="PANTHER" id="PTHR11733">
    <property type="entry name" value="ZINC METALLOPROTEASE FAMILY M13 NEPRILYSIN-RELATED"/>
    <property type="match status" value="1"/>
</dbReference>
<dbReference type="PANTHER" id="PTHR11733:SF167">
    <property type="entry name" value="FI17812P1-RELATED"/>
    <property type="match status" value="1"/>
</dbReference>
<accession>A0A1H5FUC4</accession>
<sequence>MVQIGRRRWIAVVATGVTLTMGVASCSSTDATDVAFDTSELDSAISPCDNLYGFVNGTWLAETTIPDDESSYGVFNQLRDKSLDTQRGIAENAVGDLGSEDENSDRSKIGALYESAMDEKSIDDAGFTPLAPELARVDAIASSADVAKFLTEDAADGGSIMFSLTAGADFQDATKQIGFVTPTGISLPSKDYYLDPQYAPILDAYRNYLSKSLELIGADDAQAAEAVELEKALAEASLSPEDARDPATQYNLVSVDEANATTPAFDWRPFFAAQGVTADQGFSLADTPYFTRVNELLGRAPVDQWKSYLRTQVVSRSAERLSKPFRDNQFEFEKQISGSTAQKPRWKTAVADVNSAMGDAMGELYVGEAFDPAAKEHAQQLVHQVLDALKVRIENVDWMSPETKQKALDKWSELVPKIGYPDTWRDWSGLQIARDDYFGNLAAADKFNHAYDLAKIGKPSDRTEWAMTPQTVNAYYNPSDNTINFPAAILQAPFFDPNADDALNLGGIGSVIGHEATHGFDDQGSQFDGKGNNVNWWTPTDREQFASRTQKLVDQFDAYTPIPGRPDIHVNGNLTLGENIADLGGVNASYDALQAALDSDPGAAEEKIDGYTPSQRFFLNYARIWREKTRDEAMITQLDSDPHAPSDLRVNGVVPNVPGFGQSFGCPPGSPLVIW</sequence>
<dbReference type="GO" id="GO:0004222">
    <property type="term" value="F:metalloendopeptidase activity"/>
    <property type="evidence" value="ECO:0007669"/>
    <property type="project" value="InterPro"/>
</dbReference>
<evidence type="ECO:0000256" key="8">
    <source>
        <dbReference type="SAM" id="SignalP"/>
    </source>
</evidence>
<comment type="cofactor">
    <cofactor evidence="1">
        <name>Zn(2+)</name>
        <dbReference type="ChEBI" id="CHEBI:29105"/>
    </cofactor>
</comment>
<keyword evidence="8" id="KW-0732">Signal</keyword>
<dbReference type="InterPro" id="IPR042089">
    <property type="entry name" value="Peptidase_M13_dom_2"/>
</dbReference>
<reference evidence="12" key="1">
    <citation type="submission" date="2016-10" db="EMBL/GenBank/DDBJ databases">
        <authorList>
            <person name="Varghese N."/>
        </authorList>
    </citation>
    <scope>NUCLEOTIDE SEQUENCE [LARGE SCALE GENOMIC DNA]</scope>
    <source>
        <strain evidence="12">DSM 44719</strain>
    </source>
</reference>
<dbReference type="InterPro" id="IPR018497">
    <property type="entry name" value="Peptidase_M13_C"/>
</dbReference>
<dbReference type="GO" id="GO:0016485">
    <property type="term" value="P:protein processing"/>
    <property type="evidence" value="ECO:0007669"/>
    <property type="project" value="TreeGrafter"/>
</dbReference>
<feature type="signal peptide" evidence="8">
    <location>
        <begin position="1"/>
        <end position="26"/>
    </location>
</feature>
<evidence type="ECO:0000256" key="4">
    <source>
        <dbReference type="ARBA" id="ARBA00022723"/>
    </source>
</evidence>
<evidence type="ECO:0000313" key="11">
    <source>
        <dbReference type="EMBL" id="SEE07060.1"/>
    </source>
</evidence>
<protein>
    <submittedName>
        <fullName evidence="11">Endothelin-converting enzyme Metallo peptidase. MEROPS family M13</fullName>
    </submittedName>
</protein>
<name>A0A1H5FUC4_RHOJO</name>
<dbReference type="RefSeq" id="WP_073358718.1">
    <property type="nucleotide sequence ID" value="NZ_FNTL01000004.1"/>
</dbReference>
<evidence type="ECO:0000256" key="7">
    <source>
        <dbReference type="ARBA" id="ARBA00023049"/>
    </source>
</evidence>
<dbReference type="AlphaFoldDB" id="A0A1H5FUC4"/>
<keyword evidence="5" id="KW-0378">Hydrolase</keyword>
<evidence type="ECO:0000256" key="1">
    <source>
        <dbReference type="ARBA" id="ARBA00001947"/>
    </source>
</evidence>
<evidence type="ECO:0000256" key="2">
    <source>
        <dbReference type="ARBA" id="ARBA00007357"/>
    </source>
</evidence>
<dbReference type="CDD" id="cd08662">
    <property type="entry name" value="M13"/>
    <property type="match status" value="1"/>
</dbReference>
<keyword evidence="7" id="KW-0482">Metalloprotease</keyword>
<dbReference type="PROSITE" id="PS51885">
    <property type="entry name" value="NEPRILYSIN"/>
    <property type="match status" value="1"/>
</dbReference>
<evidence type="ECO:0000256" key="5">
    <source>
        <dbReference type="ARBA" id="ARBA00022801"/>
    </source>
</evidence>
<feature type="chain" id="PRO_5010190805" evidence="8">
    <location>
        <begin position="27"/>
        <end position="675"/>
    </location>
</feature>
<dbReference type="PRINTS" id="PR00786">
    <property type="entry name" value="NEPRILYSIN"/>
</dbReference>
<dbReference type="InterPro" id="IPR024079">
    <property type="entry name" value="MetalloPept_cat_dom_sf"/>
</dbReference>
<evidence type="ECO:0000313" key="12">
    <source>
        <dbReference type="Proteomes" id="UP000183407"/>
    </source>
</evidence>
<dbReference type="GO" id="GO:0005886">
    <property type="term" value="C:plasma membrane"/>
    <property type="evidence" value="ECO:0007669"/>
    <property type="project" value="TreeGrafter"/>
</dbReference>
<dbReference type="Gene3D" id="3.40.390.10">
    <property type="entry name" value="Collagenase (Catalytic Domain)"/>
    <property type="match status" value="1"/>
</dbReference>
<dbReference type="Proteomes" id="UP000183407">
    <property type="component" value="Unassembled WGS sequence"/>
</dbReference>
<keyword evidence="3" id="KW-0645">Protease</keyword>
<feature type="domain" description="Peptidase M13 C-terminal" evidence="9">
    <location>
        <begin position="473"/>
        <end position="672"/>
    </location>
</feature>
<keyword evidence="6" id="KW-0862">Zinc</keyword>
<dbReference type="InterPro" id="IPR008753">
    <property type="entry name" value="Peptidase_M13_N"/>
</dbReference>
<keyword evidence="4" id="KW-0479">Metal-binding</keyword>
<comment type="similarity">
    <text evidence="2">Belongs to the peptidase M13 family.</text>
</comment>
<dbReference type="SUPFAM" id="SSF55486">
    <property type="entry name" value="Metalloproteases ('zincins'), catalytic domain"/>
    <property type="match status" value="1"/>
</dbReference>
<dbReference type="PROSITE" id="PS51257">
    <property type="entry name" value="PROKAR_LIPOPROTEIN"/>
    <property type="match status" value="1"/>
</dbReference>
<dbReference type="EMBL" id="FNTL01000004">
    <property type="protein sequence ID" value="SEE07060.1"/>
    <property type="molecule type" value="Genomic_DNA"/>
</dbReference>
<dbReference type="InterPro" id="IPR000718">
    <property type="entry name" value="Peptidase_M13"/>
</dbReference>
<gene>
    <name evidence="11" type="ORF">SAMN04490220_6541</name>
</gene>
<evidence type="ECO:0000256" key="3">
    <source>
        <dbReference type="ARBA" id="ARBA00022670"/>
    </source>
</evidence>